<dbReference type="PANTHER" id="PTHR15629">
    <property type="entry name" value="SH3YL1 PROTEIN"/>
    <property type="match status" value="1"/>
</dbReference>
<accession>A0A1L9R8Z6</accession>
<reference evidence="4" key="1">
    <citation type="journal article" date="2017" name="Genome Biol.">
        <title>Comparative genomics reveals high biological diversity and specific adaptations in the industrially and medically important fungal genus Aspergillus.</title>
        <authorList>
            <person name="de Vries R.P."/>
            <person name="Riley R."/>
            <person name="Wiebenga A."/>
            <person name="Aguilar-Osorio G."/>
            <person name="Amillis S."/>
            <person name="Uchima C.A."/>
            <person name="Anderluh G."/>
            <person name="Asadollahi M."/>
            <person name="Askin M."/>
            <person name="Barry K."/>
            <person name="Battaglia E."/>
            <person name="Bayram O."/>
            <person name="Benocci T."/>
            <person name="Braus-Stromeyer S.A."/>
            <person name="Caldana C."/>
            <person name="Canovas D."/>
            <person name="Cerqueira G.C."/>
            <person name="Chen F."/>
            <person name="Chen W."/>
            <person name="Choi C."/>
            <person name="Clum A."/>
            <person name="Dos Santos R.A."/>
            <person name="Damasio A.R."/>
            <person name="Diallinas G."/>
            <person name="Emri T."/>
            <person name="Fekete E."/>
            <person name="Flipphi M."/>
            <person name="Freyberg S."/>
            <person name="Gallo A."/>
            <person name="Gournas C."/>
            <person name="Habgood R."/>
            <person name="Hainaut M."/>
            <person name="Harispe M.L."/>
            <person name="Henrissat B."/>
            <person name="Hilden K.S."/>
            <person name="Hope R."/>
            <person name="Hossain A."/>
            <person name="Karabika E."/>
            <person name="Karaffa L."/>
            <person name="Karanyi Z."/>
            <person name="Krasevec N."/>
            <person name="Kuo A."/>
            <person name="Kusch H."/>
            <person name="LaButti K."/>
            <person name="Lagendijk E.L."/>
            <person name="Lapidus A."/>
            <person name="Levasseur A."/>
            <person name="Lindquist E."/>
            <person name="Lipzen A."/>
            <person name="Logrieco A.F."/>
            <person name="MacCabe A."/>
            <person name="Maekelae M.R."/>
            <person name="Malavazi I."/>
            <person name="Melin P."/>
            <person name="Meyer V."/>
            <person name="Mielnichuk N."/>
            <person name="Miskei M."/>
            <person name="Molnar A.P."/>
            <person name="Mule G."/>
            <person name="Ngan C.Y."/>
            <person name="Orejas M."/>
            <person name="Orosz E."/>
            <person name="Ouedraogo J.P."/>
            <person name="Overkamp K.M."/>
            <person name="Park H.-S."/>
            <person name="Perrone G."/>
            <person name="Piumi F."/>
            <person name="Punt P.J."/>
            <person name="Ram A.F."/>
            <person name="Ramon A."/>
            <person name="Rauscher S."/>
            <person name="Record E."/>
            <person name="Riano-Pachon D.M."/>
            <person name="Robert V."/>
            <person name="Roehrig J."/>
            <person name="Ruller R."/>
            <person name="Salamov A."/>
            <person name="Salih N.S."/>
            <person name="Samson R.A."/>
            <person name="Sandor E."/>
            <person name="Sanguinetti M."/>
            <person name="Schuetze T."/>
            <person name="Sepcic K."/>
            <person name="Shelest E."/>
            <person name="Sherlock G."/>
            <person name="Sophianopoulou V."/>
            <person name="Squina F.M."/>
            <person name="Sun H."/>
            <person name="Susca A."/>
            <person name="Todd R.B."/>
            <person name="Tsang A."/>
            <person name="Unkles S.E."/>
            <person name="van de Wiele N."/>
            <person name="van Rossen-Uffink D."/>
            <person name="Oliveira J.V."/>
            <person name="Vesth T.C."/>
            <person name="Visser J."/>
            <person name="Yu J.-H."/>
            <person name="Zhou M."/>
            <person name="Andersen M.R."/>
            <person name="Archer D.B."/>
            <person name="Baker S.E."/>
            <person name="Benoit I."/>
            <person name="Brakhage A.A."/>
            <person name="Braus G.H."/>
            <person name="Fischer R."/>
            <person name="Frisvad J.C."/>
            <person name="Goldman G.H."/>
            <person name="Houbraken J."/>
            <person name="Oakley B."/>
            <person name="Pocsi I."/>
            <person name="Scazzocchio C."/>
            <person name="Seiboth B."/>
            <person name="vanKuyk P.A."/>
            <person name="Wortman J."/>
            <person name="Dyer P.S."/>
            <person name="Grigoriev I.V."/>
        </authorList>
    </citation>
    <scope>NUCLEOTIDE SEQUENCE [LARGE SCALE GENOMIC DNA]</scope>
    <source>
        <strain evidence="4">DTO 134E9</strain>
    </source>
</reference>
<dbReference type="InterPro" id="IPR051702">
    <property type="entry name" value="SH3_domain_YSC84-like"/>
</dbReference>
<dbReference type="AlphaFoldDB" id="A0A1L9R8Z6"/>
<dbReference type="VEuPathDB" id="FungiDB:ASPWEDRAFT_119499"/>
<feature type="region of interest" description="Disordered" evidence="1">
    <location>
        <begin position="1"/>
        <end position="22"/>
    </location>
</feature>
<dbReference type="GO" id="GO:0030479">
    <property type="term" value="C:actin cortical patch"/>
    <property type="evidence" value="ECO:0007669"/>
    <property type="project" value="TreeGrafter"/>
</dbReference>
<sequence length="310" mass="32568">MSSSTTSASSRRRSIRNPLHNPLPASLSSECKKAGEILESFVNPQFFSLDVGIPRKVLAHAKGLAIFTSLRIGFLGSARFGSGLIVARLSDGSWSAPSAMATGGLGFGGQIGIELTDFVFVLNDEQSVRTFTQAGSVTLGGNVSLAAGPFGRTAEVGGALGKKGVAGMFAYSKTRGLFGGATIEGGMIGERPEANQKMYKRRVKVKELLSGAIPPPPEAEPLMSVLNKDTFRAESPSPPSMIRSQDIHDYMAELPAQKATDPPVGIPELDAGEDTQVHPQVTGLPAKNPLGNPEIPPVDDQVTPTQTSNK</sequence>
<dbReference type="RefSeq" id="XP_040685056.1">
    <property type="nucleotide sequence ID" value="XM_040828910.1"/>
</dbReference>
<dbReference type="GO" id="GO:0035091">
    <property type="term" value="F:phosphatidylinositol binding"/>
    <property type="evidence" value="ECO:0007669"/>
    <property type="project" value="TreeGrafter"/>
</dbReference>
<dbReference type="GO" id="GO:0051015">
    <property type="term" value="F:actin filament binding"/>
    <property type="evidence" value="ECO:0007669"/>
    <property type="project" value="TreeGrafter"/>
</dbReference>
<dbReference type="STRING" id="1073089.A0A1L9R8Z6"/>
<dbReference type="Pfam" id="PF04366">
    <property type="entry name" value="Ysc84"/>
    <property type="match status" value="1"/>
</dbReference>
<organism evidence="3 4">
    <name type="scientific">Aspergillus wentii DTO 134E9</name>
    <dbReference type="NCBI Taxonomy" id="1073089"/>
    <lineage>
        <taxon>Eukaryota</taxon>
        <taxon>Fungi</taxon>
        <taxon>Dikarya</taxon>
        <taxon>Ascomycota</taxon>
        <taxon>Pezizomycotina</taxon>
        <taxon>Eurotiomycetes</taxon>
        <taxon>Eurotiomycetidae</taxon>
        <taxon>Eurotiales</taxon>
        <taxon>Aspergillaceae</taxon>
        <taxon>Aspergillus</taxon>
        <taxon>Aspergillus subgen. Cremei</taxon>
    </lineage>
</organism>
<proteinExistence type="predicted"/>
<evidence type="ECO:0000313" key="4">
    <source>
        <dbReference type="Proteomes" id="UP000184383"/>
    </source>
</evidence>
<dbReference type="CDD" id="cd11525">
    <property type="entry name" value="SYLF_SH3YL1_like"/>
    <property type="match status" value="1"/>
</dbReference>
<name>A0A1L9R8Z6_ASPWE</name>
<feature type="region of interest" description="Disordered" evidence="1">
    <location>
        <begin position="258"/>
        <end position="310"/>
    </location>
</feature>
<evidence type="ECO:0000313" key="3">
    <source>
        <dbReference type="EMBL" id="OJJ31379.1"/>
    </source>
</evidence>
<dbReference type="OrthoDB" id="10255128at2759"/>
<evidence type="ECO:0000256" key="1">
    <source>
        <dbReference type="SAM" id="MobiDB-lite"/>
    </source>
</evidence>
<gene>
    <name evidence="3" type="ORF">ASPWEDRAFT_119499</name>
</gene>
<evidence type="ECO:0000259" key="2">
    <source>
        <dbReference type="Pfam" id="PF04366"/>
    </source>
</evidence>
<dbReference type="GeneID" id="63744758"/>
<dbReference type="GO" id="GO:0051017">
    <property type="term" value="P:actin filament bundle assembly"/>
    <property type="evidence" value="ECO:0007669"/>
    <property type="project" value="TreeGrafter"/>
</dbReference>
<protein>
    <recommendedName>
        <fullName evidence="2">Ysc84 actin-binding domain-containing protein</fullName>
    </recommendedName>
</protein>
<keyword evidence="4" id="KW-1185">Reference proteome</keyword>
<dbReference type="Proteomes" id="UP000184383">
    <property type="component" value="Unassembled WGS sequence"/>
</dbReference>
<dbReference type="PANTHER" id="PTHR15629:SF2">
    <property type="entry name" value="SH3 DOMAIN-CONTAINING YSC84-LIKE PROTEIN 1"/>
    <property type="match status" value="1"/>
</dbReference>
<dbReference type="InterPro" id="IPR007461">
    <property type="entry name" value="Ysc84_actin-binding"/>
</dbReference>
<dbReference type="InterPro" id="IPR033643">
    <property type="entry name" value="SYLF_SH3YL1-like"/>
</dbReference>
<dbReference type="GO" id="GO:0051666">
    <property type="term" value="P:actin cortical patch localization"/>
    <property type="evidence" value="ECO:0007669"/>
    <property type="project" value="TreeGrafter"/>
</dbReference>
<feature type="domain" description="Ysc84 actin-binding" evidence="2">
    <location>
        <begin position="104"/>
        <end position="228"/>
    </location>
</feature>
<dbReference type="EMBL" id="KV878216">
    <property type="protein sequence ID" value="OJJ31379.1"/>
    <property type="molecule type" value="Genomic_DNA"/>
</dbReference>